<dbReference type="Proteomes" id="UP000176604">
    <property type="component" value="Unassembled WGS sequence"/>
</dbReference>
<dbReference type="EMBL" id="MGEF01000054">
    <property type="protein sequence ID" value="OGL77654.1"/>
    <property type="molecule type" value="Genomic_DNA"/>
</dbReference>
<feature type="domain" description="Transcription elongation factor GreA/GreB N-terminal" evidence="8">
    <location>
        <begin position="2"/>
        <end position="69"/>
    </location>
</feature>
<accession>A0A1F7UIT6</accession>
<evidence type="ECO:0000259" key="7">
    <source>
        <dbReference type="Pfam" id="PF01272"/>
    </source>
</evidence>
<dbReference type="GO" id="GO:0003677">
    <property type="term" value="F:DNA binding"/>
    <property type="evidence" value="ECO:0007669"/>
    <property type="project" value="UniProtKB-KW"/>
</dbReference>
<dbReference type="Gene3D" id="3.10.50.30">
    <property type="entry name" value="Transcription elongation factor, GreA/GreB, C-terminal domain"/>
    <property type="match status" value="1"/>
</dbReference>
<dbReference type="InterPro" id="IPR001437">
    <property type="entry name" value="Tscrpt_elong_fac_GreA/B_C"/>
</dbReference>
<dbReference type="PIRSF" id="PIRSF006092">
    <property type="entry name" value="GreA_GreB"/>
    <property type="match status" value="1"/>
</dbReference>
<keyword evidence="3" id="KW-0805">Transcription regulation</keyword>
<comment type="caution">
    <text evidence="9">The sequence shown here is derived from an EMBL/GenBank/DDBJ whole genome shotgun (WGS) entry which is preliminary data.</text>
</comment>
<dbReference type="SUPFAM" id="SSF54534">
    <property type="entry name" value="FKBP-like"/>
    <property type="match status" value="1"/>
</dbReference>
<dbReference type="InterPro" id="IPR036953">
    <property type="entry name" value="GreA/GreB_C_sf"/>
</dbReference>
<evidence type="ECO:0000313" key="10">
    <source>
        <dbReference type="Proteomes" id="UP000176604"/>
    </source>
</evidence>
<sequence length="149" mass="16607">MYLTQAGIDKLSKQLERCERELPDLIAEVQRTGAYGDFSENAEYQAAKYLMRRMHGRIASLKDRLNRAQLITAVAASADTVQIGSTVVVEIGGKQCEYQILGSYESDPARGRISHASPLGAALLHRRRGETVDVDTPRGRLQYRVMALR</sequence>
<dbReference type="GO" id="GO:0006354">
    <property type="term" value="P:DNA-templated transcription elongation"/>
    <property type="evidence" value="ECO:0007669"/>
    <property type="project" value="TreeGrafter"/>
</dbReference>
<dbReference type="InterPro" id="IPR022691">
    <property type="entry name" value="Tscrpt_elong_fac_GreA/B_N"/>
</dbReference>
<dbReference type="PANTHER" id="PTHR30437">
    <property type="entry name" value="TRANSCRIPTION ELONGATION FACTOR GREA"/>
    <property type="match status" value="1"/>
</dbReference>
<reference evidence="9 10" key="1">
    <citation type="journal article" date="2016" name="Nat. Commun.">
        <title>Thousands of microbial genomes shed light on interconnected biogeochemical processes in an aquifer system.</title>
        <authorList>
            <person name="Anantharaman K."/>
            <person name="Brown C.T."/>
            <person name="Hug L.A."/>
            <person name="Sharon I."/>
            <person name="Castelle C.J."/>
            <person name="Probst A.J."/>
            <person name="Thomas B.C."/>
            <person name="Singh A."/>
            <person name="Wilkins M.J."/>
            <person name="Karaoz U."/>
            <person name="Brodie E.L."/>
            <person name="Williams K.H."/>
            <person name="Hubbard S.S."/>
            <person name="Banfield J.F."/>
        </authorList>
    </citation>
    <scope>NUCLEOTIDE SEQUENCE [LARGE SCALE GENOMIC DNA]</scope>
</reference>
<dbReference type="STRING" id="1802397.A3J43_01900"/>
<dbReference type="InterPro" id="IPR018151">
    <property type="entry name" value="TF_GreA/GreB_CS"/>
</dbReference>
<name>A0A1F7UIT6_9BACT</name>
<comment type="similarity">
    <text evidence="1">Belongs to the GreA/GreB family.</text>
</comment>
<proteinExistence type="inferred from homology"/>
<keyword evidence="4" id="KW-0238">DNA-binding</keyword>
<dbReference type="FunFam" id="1.10.287.180:FF:000001">
    <property type="entry name" value="Transcription elongation factor GreA"/>
    <property type="match status" value="1"/>
</dbReference>
<organism evidence="9 10">
    <name type="scientific">Candidatus Uhrbacteria bacterium RIFCSPHIGHO2_12_FULL_54_23</name>
    <dbReference type="NCBI Taxonomy" id="1802397"/>
    <lineage>
        <taxon>Bacteria</taxon>
        <taxon>Candidatus Uhriibacteriota</taxon>
    </lineage>
</organism>
<dbReference type="InterPro" id="IPR036805">
    <property type="entry name" value="Tscrpt_elong_fac_GreA/B_N_sf"/>
</dbReference>
<keyword evidence="5" id="KW-0804">Transcription</keyword>
<dbReference type="AlphaFoldDB" id="A0A1F7UIT6"/>
<dbReference type="Pfam" id="PF01272">
    <property type="entry name" value="GreA_GreB"/>
    <property type="match status" value="1"/>
</dbReference>
<evidence type="ECO:0000256" key="1">
    <source>
        <dbReference type="ARBA" id="ARBA00008213"/>
    </source>
</evidence>
<evidence type="ECO:0000313" key="9">
    <source>
        <dbReference type="EMBL" id="OGL77654.1"/>
    </source>
</evidence>
<evidence type="ECO:0000259" key="8">
    <source>
        <dbReference type="Pfam" id="PF03449"/>
    </source>
</evidence>
<evidence type="ECO:0000256" key="3">
    <source>
        <dbReference type="ARBA" id="ARBA00023015"/>
    </source>
</evidence>
<dbReference type="SUPFAM" id="SSF46557">
    <property type="entry name" value="GreA transcript cleavage protein, N-terminal domain"/>
    <property type="match status" value="1"/>
</dbReference>
<evidence type="ECO:0000256" key="5">
    <source>
        <dbReference type="ARBA" id="ARBA00023163"/>
    </source>
</evidence>
<protein>
    <recommendedName>
        <fullName evidence="2">Transcription elongation factor GreA</fullName>
    </recommendedName>
    <alternativeName>
        <fullName evidence="6">Transcript cleavage factor GreA</fullName>
    </alternativeName>
</protein>
<gene>
    <name evidence="9" type="ORF">A3J43_01900</name>
</gene>
<dbReference type="Gene3D" id="1.10.287.180">
    <property type="entry name" value="Transcription elongation factor, GreA/GreB, N-terminal domain"/>
    <property type="match status" value="1"/>
</dbReference>
<evidence type="ECO:0000256" key="4">
    <source>
        <dbReference type="ARBA" id="ARBA00023125"/>
    </source>
</evidence>
<dbReference type="PROSITE" id="PS00830">
    <property type="entry name" value="GREAB_2"/>
    <property type="match status" value="1"/>
</dbReference>
<dbReference type="PANTHER" id="PTHR30437:SF4">
    <property type="entry name" value="TRANSCRIPTION ELONGATION FACTOR GREA"/>
    <property type="match status" value="1"/>
</dbReference>
<feature type="domain" description="Transcription elongation factor GreA/GreB C-terminal" evidence="7">
    <location>
        <begin position="77"/>
        <end position="147"/>
    </location>
</feature>
<dbReference type="InterPro" id="IPR023459">
    <property type="entry name" value="Tscrpt_elong_fac_GreA/B_fam"/>
</dbReference>
<dbReference type="GO" id="GO:0032784">
    <property type="term" value="P:regulation of DNA-templated transcription elongation"/>
    <property type="evidence" value="ECO:0007669"/>
    <property type="project" value="InterPro"/>
</dbReference>
<evidence type="ECO:0000256" key="6">
    <source>
        <dbReference type="ARBA" id="ARBA00030776"/>
    </source>
</evidence>
<evidence type="ECO:0000256" key="2">
    <source>
        <dbReference type="ARBA" id="ARBA00013729"/>
    </source>
</evidence>
<dbReference type="Pfam" id="PF03449">
    <property type="entry name" value="GreA_GreB_N"/>
    <property type="match status" value="1"/>
</dbReference>
<dbReference type="GO" id="GO:0070063">
    <property type="term" value="F:RNA polymerase binding"/>
    <property type="evidence" value="ECO:0007669"/>
    <property type="project" value="InterPro"/>
</dbReference>